<sequence>MTTDSINFKIDAESKKVMIKELAIINGLIPDDDNTVDNLNDYFKNLGI</sequence>
<dbReference type="RefSeq" id="WP_005718346.1">
    <property type="nucleotide sequence ID" value="NZ_AP025162.1"/>
</dbReference>
<proteinExistence type="predicted"/>
<comment type="caution">
    <text evidence="1">The sequence shown here is derived from an EMBL/GenBank/DDBJ whole genome shotgun (WGS) entry which is preliminary data.</text>
</comment>
<name>A0ABV2BB82_9LACO</name>
<dbReference type="Proteomes" id="UP001434419">
    <property type="component" value="Unassembled WGS sequence"/>
</dbReference>
<evidence type="ECO:0000313" key="2">
    <source>
        <dbReference type="Proteomes" id="UP001434419"/>
    </source>
</evidence>
<reference evidence="1" key="1">
    <citation type="submission" date="2024-06" db="EMBL/GenBank/DDBJ databases">
        <title>Vaginal Lactobacillus fatty acid response mechanisms reveal a metabolite-targeted strategy for bacterial vaginosis treatment.</title>
        <authorList>
            <person name="Zhu M."/>
            <person name="Blainey P.C."/>
            <person name="Bloom S.M."/>
            <person name="Kwon D.S."/>
        </authorList>
    </citation>
    <scope>NUCLEOTIDE SEQUENCE</scope>
    <source>
        <strain evidence="1">194_F1_1</strain>
    </source>
</reference>
<dbReference type="EMBL" id="JBETVU010000012">
    <property type="protein sequence ID" value="MES5150490.1"/>
    <property type="molecule type" value="Genomic_DNA"/>
</dbReference>
<protein>
    <submittedName>
        <fullName evidence="1">Uncharacterized protein</fullName>
    </submittedName>
</protein>
<keyword evidence="2" id="KW-1185">Reference proteome</keyword>
<organism evidence="1 2">
    <name type="scientific">Lactobacillus crispatus</name>
    <dbReference type="NCBI Taxonomy" id="47770"/>
    <lineage>
        <taxon>Bacteria</taxon>
        <taxon>Bacillati</taxon>
        <taxon>Bacillota</taxon>
        <taxon>Bacilli</taxon>
        <taxon>Lactobacillales</taxon>
        <taxon>Lactobacillaceae</taxon>
        <taxon>Lactobacillus</taxon>
    </lineage>
</organism>
<accession>A0ABV2BB82</accession>
<gene>
    <name evidence="1" type="ORF">ABVC42_11420</name>
</gene>
<evidence type="ECO:0000313" key="1">
    <source>
        <dbReference type="EMBL" id="MES5150490.1"/>
    </source>
</evidence>